<reference evidence="1 2" key="1">
    <citation type="submission" date="2021-08" db="EMBL/GenBank/DDBJ databases">
        <title>Comparative Genomics Analysis of the Genus Qipengyuania Reveals Extensive Genetic Diversity and Metabolic Versatility, Including the Description of Fifteen Novel Species.</title>
        <authorList>
            <person name="Liu Y."/>
        </authorList>
    </citation>
    <scope>NUCLEOTIDE SEQUENCE [LARGE SCALE GENOMIC DNA]</scope>
    <source>
        <strain evidence="1 2">1XM2-8</strain>
    </source>
</reference>
<protein>
    <recommendedName>
        <fullName evidence="3">PDZ domain-containing protein</fullName>
    </recommendedName>
</protein>
<organism evidence="1 2">
    <name type="scientific">Qipengyuania psychrotolerans</name>
    <dbReference type="NCBI Taxonomy" id="2867238"/>
    <lineage>
        <taxon>Bacteria</taxon>
        <taxon>Pseudomonadati</taxon>
        <taxon>Pseudomonadota</taxon>
        <taxon>Alphaproteobacteria</taxon>
        <taxon>Sphingomonadales</taxon>
        <taxon>Erythrobacteraceae</taxon>
        <taxon>Qipengyuania</taxon>
    </lineage>
</organism>
<dbReference type="Proteomes" id="UP000824280">
    <property type="component" value="Chromosome"/>
</dbReference>
<sequence length="352" mass="38715">MAQQTHNPIMRRATLTRHKLEFSWPGAVGALGHVLLCASALLFSGFASSASAGETQATSLETFQKKEDLLYRTGFRLSRSNAEFCSRRENSLGILIHDARAYWNPEAIRSIFNLSGDIGVQSVAEGSPAEGAGLAQNDTLIAVNGVLLADLPVKTKDDWTRATAIGSLLKGSAARSSVSVSWIAGSGEFVSANIEPLPVCLSSFELLSGNDDAAADGTRVLVGERLPAFDYPIDEFAAVLAHEMAHNILGHLEMRETKKNRQSIVRQTEREADRLMPWLLANAGYDPTAAVRMMERWGPRHAGGLFRKRTHDGWDERRDIIEAEVSLIQKSRTMRPDRSADWLTQFNLELAR</sequence>
<dbReference type="SUPFAM" id="SSF50156">
    <property type="entry name" value="PDZ domain-like"/>
    <property type="match status" value="1"/>
</dbReference>
<dbReference type="InterPro" id="IPR036034">
    <property type="entry name" value="PDZ_sf"/>
</dbReference>
<name>A0ABX8ZES3_9SPHN</name>
<evidence type="ECO:0000313" key="1">
    <source>
        <dbReference type="EMBL" id="QZD86017.1"/>
    </source>
</evidence>
<evidence type="ECO:0008006" key="3">
    <source>
        <dbReference type="Google" id="ProtNLM"/>
    </source>
</evidence>
<dbReference type="RefSeq" id="WP_221421568.1">
    <property type="nucleotide sequence ID" value="NZ_CP081297.1"/>
</dbReference>
<evidence type="ECO:0000313" key="2">
    <source>
        <dbReference type="Proteomes" id="UP000824280"/>
    </source>
</evidence>
<accession>A0ABX8ZES3</accession>
<dbReference type="Gene3D" id="2.30.42.10">
    <property type="match status" value="1"/>
</dbReference>
<dbReference type="EMBL" id="CP081297">
    <property type="protein sequence ID" value="QZD86017.1"/>
    <property type="molecule type" value="Genomic_DNA"/>
</dbReference>
<gene>
    <name evidence="1" type="ORF">K3166_06895</name>
</gene>
<proteinExistence type="predicted"/>
<keyword evidence="2" id="KW-1185">Reference proteome</keyword>